<dbReference type="Pfam" id="PF23857">
    <property type="entry name" value="Phage_TAC_19"/>
    <property type="match status" value="1"/>
</dbReference>
<evidence type="ECO:0000313" key="1">
    <source>
        <dbReference type="EMBL" id="ASA25422.1"/>
    </source>
</evidence>
<protein>
    <recommendedName>
        <fullName evidence="3">Phage tail assembly protein</fullName>
    </recommendedName>
</protein>
<evidence type="ECO:0000313" key="2">
    <source>
        <dbReference type="Proteomes" id="UP000249890"/>
    </source>
</evidence>
<accession>A0A2Z2KTX0</accession>
<dbReference type="NCBIfam" id="NF047360">
    <property type="entry name" value="tail_chap_PVL"/>
    <property type="match status" value="1"/>
</dbReference>
<dbReference type="OrthoDB" id="2915540at2"/>
<dbReference type="InterPro" id="IPR057006">
    <property type="entry name" value="Phage_TAC_19"/>
</dbReference>
<dbReference type="Proteomes" id="UP000249890">
    <property type="component" value="Chromosome"/>
</dbReference>
<sequence length="104" mass="11713">MEIKLVIDKKEKTFTVPFVSARMLRKSVEFSKTRNTSDLSPEDLDEMADYTVDLFGAQFTRDNVYDGLSSHEFIPTVMYLMNAAVSKVNDDAGGNEDPNVRARA</sequence>
<evidence type="ECO:0008006" key="3">
    <source>
        <dbReference type="Google" id="ProtNLM"/>
    </source>
</evidence>
<organism evidence="1 2">
    <name type="scientific">Paenibacillus donghaensis</name>
    <dbReference type="NCBI Taxonomy" id="414771"/>
    <lineage>
        <taxon>Bacteria</taxon>
        <taxon>Bacillati</taxon>
        <taxon>Bacillota</taxon>
        <taxon>Bacilli</taxon>
        <taxon>Bacillales</taxon>
        <taxon>Paenibacillaceae</taxon>
        <taxon>Paenibacillus</taxon>
    </lineage>
</organism>
<dbReference type="AlphaFoldDB" id="A0A2Z2KTX0"/>
<gene>
    <name evidence="1" type="ORF">B9T62_34640</name>
</gene>
<dbReference type="EMBL" id="CP021780">
    <property type="protein sequence ID" value="ASA25422.1"/>
    <property type="molecule type" value="Genomic_DNA"/>
</dbReference>
<dbReference type="KEGG" id="pdh:B9T62_34640"/>
<name>A0A2Z2KTX0_9BACL</name>
<proteinExistence type="predicted"/>
<keyword evidence="2" id="KW-1185">Reference proteome</keyword>
<reference evidence="1 2" key="1">
    <citation type="submission" date="2017-06" db="EMBL/GenBank/DDBJ databases">
        <title>Complete genome sequence of Paenibacillus donghaensis KCTC 13049T isolated from East Sea sediment, South Korea.</title>
        <authorList>
            <person name="Jung B.K."/>
            <person name="Hong S.-J."/>
            <person name="Shin J.-H."/>
        </authorList>
    </citation>
    <scope>NUCLEOTIDE SEQUENCE [LARGE SCALE GENOMIC DNA]</scope>
    <source>
        <strain evidence="1 2">KCTC 13049</strain>
    </source>
</reference>
<dbReference type="RefSeq" id="WP_087919387.1">
    <property type="nucleotide sequence ID" value="NZ_CP021780.1"/>
</dbReference>